<dbReference type="InterPro" id="IPR036291">
    <property type="entry name" value="NAD(P)-bd_dom_sf"/>
</dbReference>
<evidence type="ECO:0000256" key="3">
    <source>
        <dbReference type="ARBA" id="ARBA00023027"/>
    </source>
</evidence>
<keyword evidence="1" id="KW-0521">NADP</keyword>
<organism evidence="7 8">
    <name type="scientific">Hoeflea prorocentri</name>
    <dbReference type="NCBI Taxonomy" id="1922333"/>
    <lineage>
        <taxon>Bacteria</taxon>
        <taxon>Pseudomonadati</taxon>
        <taxon>Pseudomonadota</taxon>
        <taxon>Alphaproteobacteria</taxon>
        <taxon>Hyphomicrobiales</taxon>
        <taxon>Rhizobiaceae</taxon>
        <taxon>Hoeflea</taxon>
    </lineage>
</organism>
<reference evidence="7" key="1">
    <citation type="submission" date="2022-11" db="EMBL/GenBank/DDBJ databases">
        <title>Draft genome sequence of Hoeflea poritis E7-10 and Hoeflea prorocentri PM5-8, separated from scleractinian coral Porites lutea and marine dinoflagellate.</title>
        <authorList>
            <person name="Zhang G."/>
            <person name="Wei Q."/>
            <person name="Cai L."/>
        </authorList>
    </citation>
    <scope>NUCLEOTIDE SEQUENCE</scope>
    <source>
        <strain evidence="7">PM5-8</strain>
    </source>
</reference>
<evidence type="ECO:0000313" key="8">
    <source>
        <dbReference type="Proteomes" id="UP001151234"/>
    </source>
</evidence>
<gene>
    <name evidence="7" type="ORF">OQ273_10165</name>
</gene>
<dbReference type="GO" id="GO:0005829">
    <property type="term" value="C:cytosol"/>
    <property type="evidence" value="ECO:0007669"/>
    <property type="project" value="TreeGrafter"/>
</dbReference>
<evidence type="ECO:0000259" key="6">
    <source>
        <dbReference type="Pfam" id="PF02826"/>
    </source>
</evidence>
<dbReference type="RefSeq" id="WP_267990375.1">
    <property type="nucleotide sequence ID" value="NZ_JAPJZI010000001.1"/>
</dbReference>
<dbReference type="PANTHER" id="PTHR10996:SF178">
    <property type="entry name" value="2-HYDROXYACID DEHYDROGENASE YGL185C-RELATED"/>
    <property type="match status" value="1"/>
</dbReference>
<proteinExistence type="inferred from homology"/>
<evidence type="ECO:0000313" key="7">
    <source>
        <dbReference type="EMBL" id="MDA5398935.1"/>
    </source>
</evidence>
<evidence type="ECO:0000256" key="2">
    <source>
        <dbReference type="ARBA" id="ARBA00023002"/>
    </source>
</evidence>
<dbReference type="GO" id="GO:0051287">
    <property type="term" value="F:NAD binding"/>
    <property type="evidence" value="ECO:0007669"/>
    <property type="project" value="InterPro"/>
</dbReference>
<dbReference type="GO" id="GO:0016618">
    <property type="term" value="F:hydroxypyruvate reductase [NAD(P)H] activity"/>
    <property type="evidence" value="ECO:0007669"/>
    <property type="project" value="TreeGrafter"/>
</dbReference>
<dbReference type="InterPro" id="IPR050223">
    <property type="entry name" value="D-isomer_2-hydroxyacid_DH"/>
</dbReference>
<evidence type="ECO:0000259" key="5">
    <source>
        <dbReference type="Pfam" id="PF00389"/>
    </source>
</evidence>
<dbReference type="Proteomes" id="UP001151234">
    <property type="component" value="Unassembled WGS sequence"/>
</dbReference>
<dbReference type="InterPro" id="IPR006139">
    <property type="entry name" value="D-isomer_2_OHA_DH_cat_dom"/>
</dbReference>
<comment type="similarity">
    <text evidence="4">Belongs to the D-isomer specific 2-hydroxyacid dehydrogenase family.</text>
</comment>
<dbReference type="InterPro" id="IPR029752">
    <property type="entry name" value="D-isomer_DH_CS1"/>
</dbReference>
<dbReference type="Pfam" id="PF02826">
    <property type="entry name" value="2-Hacid_dh_C"/>
    <property type="match status" value="1"/>
</dbReference>
<evidence type="ECO:0000256" key="1">
    <source>
        <dbReference type="ARBA" id="ARBA00022857"/>
    </source>
</evidence>
<dbReference type="InterPro" id="IPR006140">
    <property type="entry name" value="D-isomer_DH_NAD-bd"/>
</dbReference>
<dbReference type="PANTHER" id="PTHR10996">
    <property type="entry name" value="2-HYDROXYACID DEHYDROGENASE-RELATED"/>
    <property type="match status" value="1"/>
</dbReference>
<dbReference type="CDD" id="cd12156">
    <property type="entry name" value="HPPR"/>
    <property type="match status" value="1"/>
</dbReference>
<dbReference type="SUPFAM" id="SSF51735">
    <property type="entry name" value="NAD(P)-binding Rossmann-fold domains"/>
    <property type="match status" value="1"/>
</dbReference>
<dbReference type="AlphaFoldDB" id="A0A9X3ZHV5"/>
<feature type="domain" description="D-isomer specific 2-hydroxyacid dehydrogenase NAD-binding" evidence="6">
    <location>
        <begin position="109"/>
        <end position="281"/>
    </location>
</feature>
<feature type="domain" description="D-isomer specific 2-hydroxyacid dehydrogenase catalytic" evidence="5">
    <location>
        <begin position="6"/>
        <end position="312"/>
    </location>
</feature>
<dbReference type="FunFam" id="3.40.50.720:FF:000213">
    <property type="entry name" value="Putative 2-hydroxyacid dehydrogenase"/>
    <property type="match status" value="1"/>
</dbReference>
<dbReference type="PROSITE" id="PS00065">
    <property type="entry name" value="D_2_HYDROXYACID_DH_1"/>
    <property type="match status" value="1"/>
</dbReference>
<keyword evidence="2 4" id="KW-0560">Oxidoreductase</keyword>
<dbReference type="Pfam" id="PF00389">
    <property type="entry name" value="2-Hacid_dh"/>
    <property type="match status" value="1"/>
</dbReference>
<dbReference type="GO" id="GO:0030267">
    <property type="term" value="F:glyoxylate reductase (NADPH) activity"/>
    <property type="evidence" value="ECO:0007669"/>
    <property type="project" value="TreeGrafter"/>
</dbReference>
<name>A0A9X3ZHV5_9HYPH</name>
<keyword evidence="8" id="KW-1185">Reference proteome</keyword>
<accession>A0A9X3ZHV5</accession>
<protein>
    <submittedName>
        <fullName evidence="7">2-hydroxyacid dehydrogenase</fullName>
    </submittedName>
</protein>
<dbReference type="EMBL" id="JAPJZI010000001">
    <property type="protein sequence ID" value="MDA5398935.1"/>
    <property type="molecule type" value="Genomic_DNA"/>
</dbReference>
<keyword evidence="3" id="KW-0520">NAD</keyword>
<dbReference type="Gene3D" id="3.40.50.720">
    <property type="entry name" value="NAD(P)-binding Rossmann-like Domain"/>
    <property type="match status" value="2"/>
</dbReference>
<sequence>MNDADILIAGSFSQSAEEMFSKSFVCHRLLQDADIQSLPVGVAEKIRAIAAAPNASVHSNLIKKLPGLEIIANFGVGYDNIDVSYAARHKIIVTNTPDVLTEEVADVAIGLMIMTARELSAAERWLRDGNWNGSYPLTRGTLRSKRLGIFGLGRIGLAIAKRAEAMNMEICYHNRNRVRDVRYPYCASLRELASHCDILLCAAPGGDATRRAIGSEIFEALGPDGILINIGRGSTVDETALIKALKDGTIMSAGLDVFHDEPHVPEDLLTMDNVVLLPHVASASQFTRNAMGKLQVDNLVSWFRDGLPLTPVPETPWPRP</sequence>
<dbReference type="SUPFAM" id="SSF52283">
    <property type="entry name" value="Formate/glycerate dehydrogenase catalytic domain-like"/>
    <property type="match status" value="1"/>
</dbReference>
<evidence type="ECO:0000256" key="4">
    <source>
        <dbReference type="RuleBase" id="RU003719"/>
    </source>
</evidence>
<comment type="caution">
    <text evidence="7">The sequence shown here is derived from an EMBL/GenBank/DDBJ whole genome shotgun (WGS) entry which is preliminary data.</text>
</comment>